<dbReference type="Gene3D" id="1.20.81.30">
    <property type="entry name" value="Type II secretion system (T2SS), domain F"/>
    <property type="match status" value="1"/>
</dbReference>
<proteinExistence type="predicted"/>
<keyword evidence="3 6" id="KW-0812">Transmembrane</keyword>
<dbReference type="RefSeq" id="WP_343783584.1">
    <property type="nucleotide sequence ID" value="NZ_BAAACZ010000018.1"/>
</dbReference>
<gene>
    <name evidence="8" type="ORF">GCM10008935_21780</name>
</gene>
<dbReference type="Pfam" id="PF00482">
    <property type="entry name" value="T2SSF"/>
    <property type="match status" value="1"/>
</dbReference>
<evidence type="ECO:0000256" key="5">
    <source>
        <dbReference type="ARBA" id="ARBA00023136"/>
    </source>
</evidence>
<dbReference type="Proteomes" id="UP001500740">
    <property type="component" value="Unassembled WGS sequence"/>
</dbReference>
<evidence type="ECO:0000256" key="6">
    <source>
        <dbReference type="SAM" id="Phobius"/>
    </source>
</evidence>
<evidence type="ECO:0000313" key="8">
    <source>
        <dbReference type="EMBL" id="GAA0465593.1"/>
    </source>
</evidence>
<dbReference type="EMBL" id="BAAACZ010000018">
    <property type="protein sequence ID" value="GAA0465593.1"/>
    <property type="molecule type" value="Genomic_DNA"/>
</dbReference>
<keyword evidence="9" id="KW-1185">Reference proteome</keyword>
<accession>A0ABP3JW53</accession>
<feature type="domain" description="Type II secretion system protein GspF" evidence="7">
    <location>
        <begin position="165"/>
        <end position="289"/>
    </location>
</feature>
<feature type="transmembrane region" description="Helical" evidence="6">
    <location>
        <begin position="274"/>
        <end position="299"/>
    </location>
</feature>
<evidence type="ECO:0000256" key="4">
    <source>
        <dbReference type="ARBA" id="ARBA00022989"/>
    </source>
</evidence>
<keyword evidence="4 6" id="KW-1133">Transmembrane helix</keyword>
<reference evidence="9" key="1">
    <citation type="journal article" date="2019" name="Int. J. Syst. Evol. Microbiol.">
        <title>The Global Catalogue of Microorganisms (GCM) 10K type strain sequencing project: providing services to taxonomists for standard genome sequencing and annotation.</title>
        <authorList>
            <consortium name="The Broad Institute Genomics Platform"/>
            <consortium name="The Broad Institute Genome Sequencing Center for Infectious Disease"/>
            <person name="Wu L."/>
            <person name="Ma J."/>
        </authorList>
    </citation>
    <scope>NUCLEOTIDE SEQUENCE [LARGE SCALE GENOMIC DNA]</scope>
    <source>
        <strain evidence="9">JCM 14193</strain>
    </source>
</reference>
<feature type="transmembrane region" description="Helical" evidence="6">
    <location>
        <begin position="130"/>
        <end position="147"/>
    </location>
</feature>
<keyword evidence="2" id="KW-1003">Cell membrane</keyword>
<dbReference type="InterPro" id="IPR042094">
    <property type="entry name" value="T2SS_GspF_sf"/>
</dbReference>
<sequence>MDGMFVILLVMAMFFLGLGFINLYKYLVYKQQLRRDLKDQTVKRNIMKKRMSRRERLLSQMFEYADDFSHIGKRINFYSEDHDVKKWLMKAGYPYKLTVDRFQGLKILFMIIGLIFAGIGLLLGLPFSEIGVVLYPLISYAIVIVWMKNKAKKRQEELSFQLPDFLDTMSVTLQAGVNLNQALRDIVPYFEGPIQEEFGRFLQEVSVGVPRHEAYRTLQSRNDSKEFQILIKSLIQGERLGVPISQTFHQQAEEMRKIKKELIKEKAAKASPKVTLITTFIVLPSSLVLIGGLMIINMFSQNRNIFQLFLN</sequence>
<comment type="caution">
    <text evidence="8">The sequence shown here is derived from an EMBL/GenBank/DDBJ whole genome shotgun (WGS) entry which is preliminary data.</text>
</comment>
<evidence type="ECO:0000259" key="7">
    <source>
        <dbReference type="Pfam" id="PF00482"/>
    </source>
</evidence>
<comment type="subcellular location">
    <subcellularLocation>
        <location evidence="1">Cell membrane</location>
        <topology evidence="1">Multi-pass membrane protein</topology>
    </subcellularLocation>
</comment>
<organism evidence="8 9">
    <name type="scientific">Alkalibacillus silvisoli</name>
    <dbReference type="NCBI Taxonomy" id="392823"/>
    <lineage>
        <taxon>Bacteria</taxon>
        <taxon>Bacillati</taxon>
        <taxon>Bacillota</taxon>
        <taxon>Bacilli</taxon>
        <taxon>Bacillales</taxon>
        <taxon>Bacillaceae</taxon>
        <taxon>Alkalibacillus</taxon>
    </lineage>
</organism>
<evidence type="ECO:0000256" key="1">
    <source>
        <dbReference type="ARBA" id="ARBA00004651"/>
    </source>
</evidence>
<dbReference type="PANTHER" id="PTHR35007">
    <property type="entry name" value="INTEGRAL MEMBRANE PROTEIN-RELATED"/>
    <property type="match status" value="1"/>
</dbReference>
<evidence type="ECO:0000256" key="3">
    <source>
        <dbReference type="ARBA" id="ARBA00022692"/>
    </source>
</evidence>
<evidence type="ECO:0000256" key="2">
    <source>
        <dbReference type="ARBA" id="ARBA00022475"/>
    </source>
</evidence>
<protein>
    <recommendedName>
        <fullName evidence="7">Type II secretion system protein GspF domain-containing protein</fullName>
    </recommendedName>
</protein>
<dbReference type="InterPro" id="IPR018076">
    <property type="entry name" value="T2SS_GspF_dom"/>
</dbReference>
<feature type="transmembrane region" description="Helical" evidence="6">
    <location>
        <begin position="6"/>
        <end position="28"/>
    </location>
</feature>
<keyword evidence="5 6" id="KW-0472">Membrane</keyword>
<name>A0ABP3JW53_9BACI</name>
<evidence type="ECO:0000313" key="9">
    <source>
        <dbReference type="Proteomes" id="UP001500740"/>
    </source>
</evidence>
<feature type="transmembrane region" description="Helical" evidence="6">
    <location>
        <begin position="105"/>
        <end position="124"/>
    </location>
</feature>
<dbReference type="PANTHER" id="PTHR35007:SF2">
    <property type="entry name" value="PILUS ASSEMBLE PROTEIN"/>
    <property type="match status" value="1"/>
</dbReference>